<dbReference type="InterPro" id="IPR050320">
    <property type="entry name" value="N5-glutamine_MTase"/>
</dbReference>
<gene>
    <name evidence="1" type="ORF">MCUN1_003462</name>
</gene>
<dbReference type="Gene3D" id="3.40.50.150">
    <property type="entry name" value="Vaccinia Virus protein VP39"/>
    <property type="match status" value="1"/>
</dbReference>
<protein>
    <submittedName>
        <fullName evidence="1">Uncharacterized protein</fullName>
    </submittedName>
</protein>
<dbReference type="PANTHER" id="PTHR18895">
    <property type="entry name" value="HEMK METHYLTRANSFERASE"/>
    <property type="match status" value="1"/>
</dbReference>
<dbReference type="InterPro" id="IPR029063">
    <property type="entry name" value="SAM-dependent_MTases_sf"/>
</dbReference>
<dbReference type="CDD" id="cd02440">
    <property type="entry name" value="AdoMet_MTases"/>
    <property type="match status" value="1"/>
</dbReference>
<name>A0AAF0EWT3_9BASI</name>
<dbReference type="Pfam" id="PF06325">
    <property type="entry name" value="PrmA"/>
    <property type="match status" value="1"/>
</dbReference>
<dbReference type="SUPFAM" id="SSF53335">
    <property type="entry name" value="S-adenosyl-L-methionine-dependent methyltransferases"/>
    <property type="match status" value="1"/>
</dbReference>
<dbReference type="EMBL" id="CP119881">
    <property type="protein sequence ID" value="WFD36579.1"/>
    <property type="molecule type" value="Genomic_DNA"/>
</dbReference>
<keyword evidence="2" id="KW-1185">Reference proteome</keyword>
<dbReference type="Proteomes" id="UP001219933">
    <property type="component" value="Chromosome 5"/>
</dbReference>
<accession>A0AAF0EWT3</accession>
<evidence type="ECO:0000313" key="1">
    <source>
        <dbReference type="EMBL" id="WFD36579.1"/>
    </source>
</evidence>
<reference evidence="1" key="1">
    <citation type="submission" date="2023-03" db="EMBL/GenBank/DDBJ databases">
        <title>Mating type loci evolution in Malassezia.</title>
        <authorList>
            <person name="Coelho M.A."/>
        </authorList>
    </citation>
    <scope>NUCLEOTIDE SEQUENCE</scope>
    <source>
        <strain evidence="1">CBS 11721</strain>
    </source>
</reference>
<evidence type="ECO:0000313" key="2">
    <source>
        <dbReference type="Proteomes" id="UP001219933"/>
    </source>
</evidence>
<dbReference type="GO" id="GO:0005739">
    <property type="term" value="C:mitochondrion"/>
    <property type="evidence" value="ECO:0007669"/>
    <property type="project" value="TreeGrafter"/>
</dbReference>
<sequence length="208" mass="22931">MREAVARAVRLLTPHIGADAAAYVRWLAAEASRRANPRAELERMAERVAHNEPLAYVLGTQPFGPLELLARPPVLIPRPETEQWAMRAVKHIVDASTHERVHVLDMCTGSGCIALLAAHELARSSHPWRVTAVDIDPSAISLTLDNARKLGMTIHDGDGYQYAKHGAGEVRIAAADLFNDADMERPAVEPAVHRGRRARCARRVRARL</sequence>
<dbReference type="Gene3D" id="1.10.8.10">
    <property type="entry name" value="DNA helicase RuvA subunit, C-terminal domain"/>
    <property type="match status" value="1"/>
</dbReference>
<dbReference type="PANTHER" id="PTHR18895:SF74">
    <property type="entry name" value="MTRF1L RELEASE FACTOR GLUTAMINE METHYLTRANSFERASE"/>
    <property type="match status" value="1"/>
</dbReference>
<proteinExistence type="predicted"/>
<dbReference type="AlphaFoldDB" id="A0AAF0EWT3"/>
<organism evidence="1 2">
    <name type="scientific">Malassezia cuniculi</name>
    <dbReference type="NCBI Taxonomy" id="948313"/>
    <lineage>
        <taxon>Eukaryota</taxon>
        <taxon>Fungi</taxon>
        <taxon>Dikarya</taxon>
        <taxon>Basidiomycota</taxon>
        <taxon>Ustilaginomycotina</taxon>
        <taxon>Malasseziomycetes</taxon>
        <taxon>Malasseziales</taxon>
        <taxon>Malasseziaceae</taxon>
        <taxon>Malassezia</taxon>
    </lineage>
</organism>